<protein>
    <submittedName>
        <fullName evidence="7">NADH dehydrogenase</fullName>
        <ecNumber evidence="7">1.6.99.3</ecNumber>
    </submittedName>
</protein>
<accession>W7J910</accession>
<comment type="cofactor">
    <cofactor evidence="1">
        <name>FAD</name>
        <dbReference type="ChEBI" id="CHEBI:57692"/>
    </cofactor>
</comment>
<evidence type="ECO:0000256" key="4">
    <source>
        <dbReference type="ARBA" id="ARBA00022827"/>
    </source>
</evidence>
<reference evidence="7 8" key="1">
    <citation type="journal article" date="2014" name="Genome Announc.">
        <title>Draft Genome Sequence of the Antitrypanosomally Active Sponge-Associated Bacterium Actinokineospora sp. Strain EG49.</title>
        <authorList>
            <person name="Harjes J."/>
            <person name="Ryu T."/>
            <person name="Abdelmohsen U.R."/>
            <person name="Moitinho-Silva L."/>
            <person name="Horn H."/>
            <person name="Ravasi T."/>
            <person name="Hentschel U."/>
        </authorList>
    </citation>
    <scope>NUCLEOTIDE SEQUENCE [LARGE SCALE GENOMIC DNA]</scope>
    <source>
        <strain evidence="7 8">EG49</strain>
    </source>
</reference>
<dbReference type="PATRIC" id="fig|909613.9.peg.2209"/>
<feature type="domain" description="FAD/NAD(P)-binding" evidence="6">
    <location>
        <begin position="2"/>
        <end position="326"/>
    </location>
</feature>
<dbReference type="GO" id="GO:0019646">
    <property type="term" value="P:aerobic electron transport chain"/>
    <property type="evidence" value="ECO:0007669"/>
    <property type="project" value="TreeGrafter"/>
</dbReference>
<dbReference type="InterPro" id="IPR023753">
    <property type="entry name" value="FAD/NAD-binding_dom"/>
</dbReference>
<comment type="caution">
    <text evidence="7">The sequence shown here is derived from an EMBL/GenBank/DDBJ whole genome shotgun (WGS) entry which is preliminary data.</text>
</comment>
<keyword evidence="5 7" id="KW-0560">Oxidoreductase</keyword>
<dbReference type="AlphaFoldDB" id="W7J910"/>
<evidence type="ECO:0000256" key="2">
    <source>
        <dbReference type="ARBA" id="ARBA00005272"/>
    </source>
</evidence>
<gene>
    <name evidence="7" type="ORF">UO65_2201</name>
</gene>
<keyword evidence="8" id="KW-1185">Reference proteome</keyword>
<keyword evidence="3" id="KW-0285">Flavoprotein</keyword>
<dbReference type="PANTHER" id="PTHR42913">
    <property type="entry name" value="APOPTOSIS-INDUCING FACTOR 1"/>
    <property type="match status" value="1"/>
</dbReference>
<proteinExistence type="inferred from homology"/>
<evidence type="ECO:0000256" key="3">
    <source>
        <dbReference type="ARBA" id="ARBA00022630"/>
    </source>
</evidence>
<dbReference type="GO" id="GO:0003955">
    <property type="term" value="F:NAD(P)H dehydrogenase (quinone) activity"/>
    <property type="evidence" value="ECO:0007669"/>
    <property type="project" value="TreeGrafter"/>
</dbReference>
<dbReference type="InterPro" id="IPR036188">
    <property type="entry name" value="FAD/NAD-bd_sf"/>
</dbReference>
<keyword evidence="4" id="KW-0274">FAD</keyword>
<evidence type="ECO:0000259" key="6">
    <source>
        <dbReference type="Pfam" id="PF07992"/>
    </source>
</evidence>
<dbReference type="EC" id="1.6.99.3" evidence="7"/>
<evidence type="ECO:0000313" key="8">
    <source>
        <dbReference type="Proteomes" id="UP000019277"/>
    </source>
</evidence>
<name>W7J910_9PSEU</name>
<dbReference type="EMBL" id="AYXG01000077">
    <property type="protein sequence ID" value="EWC62514.1"/>
    <property type="molecule type" value="Genomic_DNA"/>
</dbReference>
<dbReference type="Proteomes" id="UP000019277">
    <property type="component" value="Unassembled WGS sequence"/>
</dbReference>
<dbReference type="InterPro" id="IPR051169">
    <property type="entry name" value="NADH-Q_oxidoreductase"/>
</dbReference>
<dbReference type="PRINTS" id="PR00368">
    <property type="entry name" value="FADPNR"/>
</dbReference>
<dbReference type="eggNOG" id="COG1252">
    <property type="taxonomic scope" value="Bacteria"/>
</dbReference>
<evidence type="ECO:0000256" key="1">
    <source>
        <dbReference type="ARBA" id="ARBA00001974"/>
    </source>
</evidence>
<evidence type="ECO:0000256" key="5">
    <source>
        <dbReference type="ARBA" id="ARBA00023002"/>
    </source>
</evidence>
<dbReference type="SUPFAM" id="SSF51905">
    <property type="entry name" value="FAD/NAD(P)-binding domain"/>
    <property type="match status" value="1"/>
</dbReference>
<sequence>MVVVGGGYVGMYAARHLQRELGPGEATVTVIDPESAMTYQPFLPEAAAGNVEPRHVVVALREVLRGCHVVAGRVTDVDPLAKTVTADLADGSTEEVPYDHLVLAPGSISKTLPIPGLAERATGFKSLGEAIGLRNQVLSTLDAANDCTDPARRRALLSYVFVGGGYAGVEAMAELQDLARYATRFHDNVEPSDLSWTLVEAMDRIMPEVSADLGEYTVAKLRERDIAVRTGTQLKSVVDGHVVLSDGTEFDADTVVWTAGVAPHPLLRGSGLPLDEKGRVRCDATLRVHGHPEVFAGGDSAAVPDLAAEEPGAFCPPSAQHAVRQGKLLGANVLAALRDQPLREYRHRNAGSVASLGLYRGVAQVYGVKLTGLPAWLMHRAYHLATMPTAGRKARIVADWVLAALFPRQVASLGELREPRAEFELATRAAQQGRHAR</sequence>
<organism evidence="7 8">
    <name type="scientific">Actinokineospora spheciospongiae</name>
    <dbReference type="NCBI Taxonomy" id="909613"/>
    <lineage>
        <taxon>Bacteria</taxon>
        <taxon>Bacillati</taxon>
        <taxon>Actinomycetota</taxon>
        <taxon>Actinomycetes</taxon>
        <taxon>Pseudonocardiales</taxon>
        <taxon>Pseudonocardiaceae</taxon>
        <taxon>Actinokineospora</taxon>
    </lineage>
</organism>
<comment type="similarity">
    <text evidence="2">Belongs to the NADH dehydrogenase family.</text>
</comment>
<dbReference type="PANTHER" id="PTHR42913:SF3">
    <property type="entry name" value="64 KDA MITOCHONDRIAL NADH DEHYDROGENASE (EUROFUNG)"/>
    <property type="match status" value="1"/>
</dbReference>
<dbReference type="STRING" id="909613.UO65_2201"/>
<dbReference type="Pfam" id="PF07992">
    <property type="entry name" value="Pyr_redox_2"/>
    <property type="match status" value="1"/>
</dbReference>
<dbReference type="Gene3D" id="3.50.50.100">
    <property type="match status" value="1"/>
</dbReference>
<evidence type="ECO:0000313" key="7">
    <source>
        <dbReference type="EMBL" id="EWC62514.1"/>
    </source>
</evidence>